<accession>A0ABP9UX74</accession>
<dbReference type="Gene3D" id="1.10.10.2830">
    <property type="match status" value="1"/>
</dbReference>
<reference evidence="4 5" key="1">
    <citation type="submission" date="2024-02" db="EMBL/GenBank/DDBJ databases">
        <title>Haloferula sargassicola NBRC 104335.</title>
        <authorList>
            <person name="Ichikawa N."/>
            <person name="Katano-Makiyama Y."/>
            <person name="Hidaka K."/>
        </authorList>
    </citation>
    <scope>NUCLEOTIDE SEQUENCE [LARGE SCALE GENOMIC DNA]</scope>
    <source>
        <strain evidence="4 5">NBRC 104335</strain>
    </source>
</reference>
<dbReference type="Gene3D" id="3.90.1530.30">
    <property type="match status" value="1"/>
</dbReference>
<dbReference type="RefSeq" id="WP_353568051.1">
    <property type="nucleotide sequence ID" value="NZ_BAABRI010000019.1"/>
</dbReference>
<comment type="similarity">
    <text evidence="1">Belongs to the ParB family.</text>
</comment>
<evidence type="ECO:0000313" key="5">
    <source>
        <dbReference type="Proteomes" id="UP001476282"/>
    </source>
</evidence>
<organism evidence="4 5">
    <name type="scientific">Haloferula sargassicola</name>
    <dbReference type="NCBI Taxonomy" id="490096"/>
    <lineage>
        <taxon>Bacteria</taxon>
        <taxon>Pseudomonadati</taxon>
        <taxon>Verrucomicrobiota</taxon>
        <taxon>Verrucomicrobiia</taxon>
        <taxon>Verrucomicrobiales</taxon>
        <taxon>Verrucomicrobiaceae</taxon>
        <taxon>Haloferula</taxon>
    </lineage>
</organism>
<feature type="domain" description="ParB-like N-terminal" evidence="3">
    <location>
        <begin position="9"/>
        <end position="99"/>
    </location>
</feature>
<keyword evidence="5" id="KW-1185">Reference proteome</keyword>
<protein>
    <submittedName>
        <fullName evidence="4">Nucleoid occlusion protein</fullName>
    </submittedName>
</protein>
<dbReference type="EMBL" id="BAABRI010000019">
    <property type="protein sequence ID" value="GAA5483949.1"/>
    <property type="molecule type" value="Genomic_DNA"/>
</dbReference>
<name>A0ABP9UX74_9BACT</name>
<dbReference type="InterPro" id="IPR036086">
    <property type="entry name" value="ParB/Sulfiredoxin_sf"/>
</dbReference>
<dbReference type="SUPFAM" id="SSF110849">
    <property type="entry name" value="ParB/Sulfiredoxin"/>
    <property type="match status" value="1"/>
</dbReference>
<comment type="caution">
    <text evidence="4">The sequence shown here is derived from an EMBL/GenBank/DDBJ whole genome shotgun (WGS) entry which is preliminary data.</text>
</comment>
<proteinExistence type="inferred from homology"/>
<feature type="region of interest" description="Disordered" evidence="2">
    <location>
        <begin position="342"/>
        <end position="364"/>
    </location>
</feature>
<evidence type="ECO:0000256" key="2">
    <source>
        <dbReference type="SAM" id="MobiDB-lite"/>
    </source>
</evidence>
<dbReference type="NCBIfam" id="TIGR00180">
    <property type="entry name" value="parB_part"/>
    <property type="match status" value="1"/>
</dbReference>
<dbReference type="CDD" id="cd16405">
    <property type="entry name" value="RepB_like_N"/>
    <property type="match status" value="1"/>
</dbReference>
<dbReference type="InterPro" id="IPR050336">
    <property type="entry name" value="Chromosome_partition/occlusion"/>
</dbReference>
<evidence type="ECO:0000256" key="1">
    <source>
        <dbReference type="ARBA" id="ARBA00006295"/>
    </source>
</evidence>
<dbReference type="InterPro" id="IPR004437">
    <property type="entry name" value="ParB/RepB/Spo0J"/>
</dbReference>
<dbReference type="InterPro" id="IPR037972">
    <property type="entry name" value="RepB_N"/>
</dbReference>
<dbReference type="Proteomes" id="UP001476282">
    <property type="component" value="Unassembled WGS sequence"/>
</dbReference>
<evidence type="ECO:0000259" key="3">
    <source>
        <dbReference type="SMART" id="SM00470"/>
    </source>
</evidence>
<dbReference type="PANTHER" id="PTHR33375:SF1">
    <property type="entry name" value="CHROMOSOME-PARTITIONING PROTEIN PARB-RELATED"/>
    <property type="match status" value="1"/>
</dbReference>
<dbReference type="PANTHER" id="PTHR33375">
    <property type="entry name" value="CHROMOSOME-PARTITIONING PROTEIN PARB-RELATED"/>
    <property type="match status" value="1"/>
</dbReference>
<feature type="compositionally biased region" description="Basic and acidic residues" evidence="2">
    <location>
        <begin position="354"/>
        <end position="364"/>
    </location>
</feature>
<gene>
    <name evidence="4" type="primary">noc_2</name>
    <name evidence="4" type="ORF">Hsar01_03186</name>
</gene>
<dbReference type="SUPFAM" id="SSF109709">
    <property type="entry name" value="KorB DNA-binding domain-like"/>
    <property type="match status" value="1"/>
</dbReference>
<dbReference type="InterPro" id="IPR003115">
    <property type="entry name" value="ParB_N"/>
</dbReference>
<dbReference type="SMART" id="SM00470">
    <property type="entry name" value="ParB"/>
    <property type="match status" value="1"/>
</dbReference>
<sequence length="517" mass="57379">MSTKTEKVVKLDPKLVHISKLNTRQPKKADVAELMASIRAAGQITPAIVRPHPTKPGHFELAAGARRKVACGALGITLDAIIREIPDEDFEDFILTENLQRENPDPMQEAILIERRVAAGASLPAIVAFYGKDEIWLRRRMKLVSLTPAAREAWRPEGAFEHFTTDMMEFIGTLPADEQDACADDPWGMNDFRTLKDLVDSHRRQARSLEHAEWLDDPCTFVDGCGPGCSTSTAESLFPDEKHPCGACLNAECFRKRQGLFLDSRIAAVIGERPISDFVILSGSHQRQIAYKGEDYTAVPHWQQKDRFRTFKKERKNATPALDLTDPMQPVIRWVLPKEEKAGGGTIPTTGDSTAKKESREDRVTGKRLALMNKSIAEAVKVAPMPATAPILKIVAAFGMSGTRSDPGARTIQATWESLDSTGTVPPLDLWSEEPQTPEEVIWNGVKAVIGVRLQFHRNGDLLDESRRVDMERIANLIGFDYAGRWLDICTKEVPVPKSWGAGFDPLTLEPTTRKAA</sequence>
<evidence type="ECO:0000313" key="4">
    <source>
        <dbReference type="EMBL" id="GAA5483949.1"/>
    </source>
</evidence>
<dbReference type="Pfam" id="PF02195">
    <property type="entry name" value="ParB_N"/>
    <property type="match status" value="1"/>
</dbReference>